<sequence length="477" mass="54198">MAFPHVLTEFFIFKTGHVGEEEEKQKIIYFYPAGKSQDDQLSVVGLCEAILSFSNFFSTSCTSLHTRNGKRCFHQLSENIWAVMSTMLVNPVALLHGFETCERIIDDNIISQKLSLLCERFELFYGLISLKSNEELVHWRKNAMEFFNRELAMLDLSFHDIPDIINVIQLRSCSSKSLLDLDNIGTRIQLSCQYPDTDIAMFYDAHLAWSSSVPKDFCPILKFIVSDLLSLPPDLDLATISPKAPHMGRFLTGLPNMGKDLCPPQASIPLLYQRLTDSTFQRIYVVVYRALRLSVCLFIDAKHNLNKEFFQSFDSTYGSALTDLSCSLAADHSSDVMLRSDMANLSLNTIESSSKSAGQTTPSSSSIRGFLIWEQELGLVKTDLFNQHCGGRGEIIPSFAPLLPIMRAARRDIVSCFDNRWNECLIKLEPETWLHFRRLNKREVFLIFSGKKIDVSRITSEAKRFGVENLIGLFQIY</sequence>
<dbReference type="GO" id="GO:0016192">
    <property type="term" value="P:vesicle-mediated transport"/>
    <property type="evidence" value="ECO:0007669"/>
    <property type="project" value="InterPro"/>
</dbReference>
<protein>
    <recommendedName>
        <fullName evidence="6">CCZ1/INTU/HSP4 first Longin domain-containing protein</fullName>
    </recommendedName>
</protein>
<dbReference type="InterPro" id="IPR043988">
    <property type="entry name" value="CCZ1/INTU_longin_2"/>
</dbReference>
<dbReference type="Proteomes" id="UP000321570">
    <property type="component" value="Unassembled WGS sequence"/>
</dbReference>
<feature type="domain" description="CCZ1/INTU second Longin" evidence="3">
    <location>
        <begin position="199"/>
        <end position="316"/>
    </location>
</feature>
<dbReference type="PANTHER" id="PTHR13056:SF0">
    <property type="entry name" value="VACUOLAR FUSION PROTEIN CCZ1 HOMOLOG-RELATED"/>
    <property type="match status" value="1"/>
</dbReference>
<name>A0A564YW08_HYMDI</name>
<accession>A0A564YW08</accession>
<dbReference type="Pfam" id="PF19032">
    <property type="entry name" value="Intu_longin_2"/>
    <property type="match status" value="1"/>
</dbReference>
<comment type="similarity">
    <text evidence="1">Belongs to the CCZ1 family.</text>
</comment>
<proteinExistence type="inferred from homology"/>
<organism evidence="4 5">
    <name type="scientific">Hymenolepis diminuta</name>
    <name type="common">Rat tapeworm</name>
    <dbReference type="NCBI Taxonomy" id="6216"/>
    <lineage>
        <taxon>Eukaryota</taxon>
        <taxon>Metazoa</taxon>
        <taxon>Spiralia</taxon>
        <taxon>Lophotrochozoa</taxon>
        <taxon>Platyhelminthes</taxon>
        <taxon>Cestoda</taxon>
        <taxon>Eucestoda</taxon>
        <taxon>Cyclophyllidea</taxon>
        <taxon>Hymenolepididae</taxon>
        <taxon>Hymenolepis</taxon>
    </lineage>
</organism>
<dbReference type="PANTHER" id="PTHR13056">
    <property type="entry name" value="VACUOLAR FUSION PROTEIN CCZ1 HOMOLOG-RELATED"/>
    <property type="match status" value="1"/>
</dbReference>
<evidence type="ECO:0000259" key="3">
    <source>
        <dbReference type="Pfam" id="PF19032"/>
    </source>
</evidence>
<evidence type="ECO:0000313" key="4">
    <source>
        <dbReference type="EMBL" id="VUZ50848.1"/>
    </source>
</evidence>
<dbReference type="InterPro" id="IPR043987">
    <property type="entry name" value="CCZ1/INTU/HSP4_longin_1"/>
</dbReference>
<dbReference type="EMBL" id="CABIJS010000399">
    <property type="protein sequence ID" value="VUZ50848.1"/>
    <property type="molecule type" value="Genomic_DNA"/>
</dbReference>
<evidence type="ECO:0000259" key="2">
    <source>
        <dbReference type="Pfam" id="PF19031"/>
    </source>
</evidence>
<feature type="domain" description="CCZ1/INTU/HSP4 first Longin" evidence="2">
    <location>
        <begin position="10"/>
        <end position="126"/>
    </location>
</feature>
<evidence type="ECO:0000256" key="1">
    <source>
        <dbReference type="ARBA" id="ARBA00005352"/>
    </source>
</evidence>
<gene>
    <name evidence="4" type="ORF">WMSIL1_LOCUS9666</name>
</gene>
<dbReference type="InterPro" id="IPR013176">
    <property type="entry name" value="Ccz1"/>
</dbReference>
<reference evidence="4 5" key="1">
    <citation type="submission" date="2019-07" db="EMBL/GenBank/DDBJ databases">
        <authorList>
            <person name="Jastrzebski P J."/>
            <person name="Paukszto L."/>
            <person name="Jastrzebski P J."/>
        </authorList>
    </citation>
    <scope>NUCLEOTIDE SEQUENCE [LARGE SCALE GENOMIC DNA]</scope>
    <source>
        <strain evidence="4 5">WMS-il1</strain>
    </source>
</reference>
<evidence type="ECO:0000313" key="5">
    <source>
        <dbReference type="Proteomes" id="UP000321570"/>
    </source>
</evidence>
<dbReference type="AlphaFoldDB" id="A0A564YW08"/>
<evidence type="ECO:0008006" key="6">
    <source>
        <dbReference type="Google" id="ProtNLM"/>
    </source>
</evidence>
<dbReference type="GO" id="GO:0035658">
    <property type="term" value="C:Mon1-Ccz1 complex"/>
    <property type="evidence" value="ECO:0007669"/>
    <property type="project" value="InterPro"/>
</dbReference>
<dbReference type="Pfam" id="PF19031">
    <property type="entry name" value="Intu_longin_1"/>
    <property type="match status" value="1"/>
</dbReference>
<keyword evidence="5" id="KW-1185">Reference proteome</keyword>